<evidence type="ECO:0000313" key="11">
    <source>
        <dbReference type="EMBL" id="GAK47530.1"/>
    </source>
</evidence>
<feature type="transmembrane region" description="Helical" evidence="9">
    <location>
        <begin position="233"/>
        <end position="258"/>
    </location>
</feature>
<dbReference type="GO" id="GO:0015577">
    <property type="term" value="F:galactitol transmembrane transporter activity"/>
    <property type="evidence" value="ECO:0007669"/>
    <property type="project" value="InterPro"/>
</dbReference>
<dbReference type="PROSITE" id="PS51104">
    <property type="entry name" value="PTS_EIIC_TYPE_2"/>
    <property type="match status" value="1"/>
</dbReference>
<evidence type="ECO:0000256" key="4">
    <source>
        <dbReference type="ARBA" id="ARBA00022597"/>
    </source>
</evidence>
<evidence type="ECO:0000256" key="1">
    <source>
        <dbReference type="ARBA" id="ARBA00004651"/>
    </source>
</evidence>
<dbReference type="InterPro" id="IPR004703">
    <property type="entry name" value="PTS_sugar-sp_permease"/>
</dbReference>
<evidence type="ECO:0000256" key="6">
    <source>
        <dbReference type="ARBA" id="ARBA00022692"/>
    </source>
</evidence>
<evidence type="ECO:0000256" key="2">
    <source>
        <dbReference type="ARBA" id="ARBA00022448"/>
    </source>
</evidence>
<protein>
    <submittedName>
        <fullName evidence="11">PTS system, galactitol-specific IIC component</fullName>
    </submittedName>
</protein>
<feature type="transmembrane region" description="Helical" evidence="9">
    <location>
        <begin position="349"/>
        <end position="371"/>
    </location>
</feature>
<reference evidence="11" key="1">
    <citation type="journal article" date="2014" name="Genome Announc.">
        <title>Draft Genome Sequence of Lactobacillus oryzae Strain SG293T.</title>
        <authorList>
            <person name="Tanizawa Y."/>
            <person name="Fujisawa T."/>
            <person name="Mochizuki T."/>
            <person name="Kaminuma E."/>
            <person name="Nakamura Y."/>
            <person name="Tohno M."/>
        </authorList>
    </citation>
    <scope>NUCLEOTIDE SEQUENCE [LARGE SCALE GENOMIC DNA]</scope>
    <source>
        <strain evidence="11">SG293</strain>
    </source>
</reference>
<keyword evidence="3" id="KW-1003">Cell membrane</keyword>
<feature type="transmembrane region" description="Helical" evidence="9">
    <location>
        <begin position="293"/>
        <end position="313"/>
    </location>
</feature>
<dbReference type="EMBL" id="BBJM01000008">
    <property type="protein sequence ID" value="GAK47530.1"/>
    <property type="molecule type" value="Genomic_DNA"/>
</dbReference>
<dbReference type="GO" id="GO:0009401">
    <property type="term" value="P:phosphoenolpyruvate-dependent sugar phosphotransferase system"/>
    <property type="evidence" value="ECO:0007669"/>
    <property type="project" value="UniProtKB-KW"/>
</dbReference>
<keyword evidence="6 9" id="KW-0812">Transmembrane</keyword>
<feature type="transmembrane region" description="Helical" evidence="9">
    <location>
        <begin position="76"/>
        <end position="94"/>
    </location>
</feature>
<dbReference type="eggNOG" id="COG3775">
    <property type="taxonomic scope" value="Bacteria"/>
</dbReference>
<comment type="caution">
    <text evidence="11">The sequence shown here is derived from an EMBL/GenBank/DDBJ whole genome shotgun (WGS) entry which is preliminary data.</text>
</comment>
<evidence type="ECO:0000256" key="8">
    <source>
        <dbReference type="ARBA" id="ARBA00023136"/>
    </source>
</evidence>
<feature type="transmembrane region" description="Helical" evidence="9">
    <location>
        <begin position="20"/>
        <end position="45"/>
    </location>
</feature>
<evidence type="ECO:0000313" key="12">
    <source>
        <dbReference type="Proteomes" id="UP000028700"/>
    </source>
</evidence>
<keyword evidence="4" id="KW-0762">Sugar transport</keyword>
<dbReference type="PANTHER" id="PTHR37324">
    <property type="entry name" value="PTS SYSTEM GALACTITOL-SPECIFIC EIIC COMPONENT"/>
    <property type="match status" value="1"/>
</dbReference>
<feature type="transmembrane region" description="Helical" evidence="9">
    <location>
        <begin position="114"/>
        <end position="133"/>
    </location>
</feature>
<dbReference type="PANTHER" id="PTHR37324:SF2">
    <property type="entry name" value="PTS SYSTEM GALACTITOL-SPECIFIC EIIC COMPONENT"/>
    <property type="match status" value="1"/>
</dbReference>
<keyword evidence="5" id="KW-0598">Phosphotransferase system</keyword>
<sequence length="397" mass="42950">MVKIYGLHLKTLDIGWPAASAVAFGTEIGALVIPLGLLLNVVMLVTKTTKTLNIDLFNYWHYAFVGSLVSIETNSFWWGAFAAAITYIISMVAADRTQKKMENFYGEDLKGISITHGYTVAFAPFAIAINWVIERIPGLRSIDLDAEKMQKRFGILGDPIFLGLVIGAILGVLAQYPVDKIMKLAIILSAVMVLIPRITSMFIEGLSPISKRSQELISTKLPGRSFSIGMTPALLVGHPVTLVASLFLVPVILLLAVIIPGNQFLPLGSLAGLIYIFPLILPYTKRNLIRSFITGAIMMVFGLLFATSVGQIFTQSVKMVQANLIPAGTTYVGSIDFATSPLAWAVYELSTHFAVVGAAVLVVFALALMVWNRKAIISEESAEAVEAPEAAETVTGR</sequence>
<organism evidence="11 12">
    <name type="scientific">Secundilactobacillus oryzae JCM 18671</name>
    <dbReference type="NCBI Taxonomy" id="1291743"/>
    <lineage>
        <taxon>Bacteria</taxon>
        <taxon>Bacillati</taxon>
        <taxon>Bacillota</taxon>
        <taxon>Bacilli</taxon>
        <taxon>Lactobacillales</taxon>
        <taxon>Lactobacillaceae</taxon>
        <taxon>Secundilactobacillus</taxon>
    </lineage>
</organism>
<dbReference type="Proteomes" id="UP000028700">
    <property type="component" value="Unassembled WGS sequence"/>
</dbReference>
<evidence type="ECO:0000256" key="5">
    <source>
        <dbReference type="ARBA" id="ARBA00022683"/>
    </source>
</evidence>
<evidence type="ECO:0000256" key="9">
    <source>
        <dbReference type="SAM" id="Phobius"/>
    </source>
</evidence>
<dbReference type="InterPro" id="IPR013853">
    <property type="entry name" value="EIIC-GAT"/>
</dbReference>
<evidence type="ECO:0000256" key="3">
    <source>
        <dbReference type="ARBA" id="ARBA00022475"/>
    </source>
</evidence>
<keyword evidence="2" id="KW-0813">Transport</keyword>
<dbReference type="STRING" id="1291743.LOSG293_080160"/>
<evidence type="ECO:0000259" key="10">
    <source>
        <dbReference type="PROSITE" id="PS51104"/>
    </source>
</evidence>
<dbReference type="OrthoDB" id="9787936at2"/>
<dbReference type="InterPro" id="IPR013014">
    <property type="entry name" value="PTS_EIIC_2"/>
</dbReference>
<feature type="transmembrane region" description="Helical" evidence="9">
    <location>
        <begin position="264"/>
        <end position="281"/>
    </location>
</feature>
<keyword evidence="8 9" id="KW-0472">Membrane</keyword>
<gene>
    <name evidence="11" type="ORF">LOSG293_080160</name>
</gene>
<name>A0A081BHL2_9LACO</name>
<dbReference type="AlphaFoldDB" id="A0A081BHL2"/>
<dbReference type="GO" id="GO:0005886">
    <property type="term" value="C:plasma membrane"/>
    <property type="evidence" value="ECO:0007669"/>
    <property type="project" value="UniProtKB-SubCell"/>
</dbReference>
<comment type="subcellular location">
    <subcellularLocation>
        <location evidence="1">Cell membrane</location>
        <topology evidence="1">Multi-pass membrane protein</topology>
    </subcellularLocation>
</comment>
<feature type="transmembrane region" description="Helical" evidence="9">
    <location>
        <begin position="153"/>
        <end position="178"/>
    </location>
</feature>
<dbReference type="Pfam" id="PF03611">
    <property type="entry name" value="EIIC-GAT"/>
    <property type="match status" value="1"/>
</dbReference>
<evidence type="ECO:0000256" key="7">
    <source>
        <dbReference type="ARBA" id="ARBA00022989"/>
    </source>
</evidence>
<feature type="domain" description="PTS EIIC type-2" evidence="10">
    <location>
        <begin position="1"/>
        <end position="371"/>
    </location>
</feature>
<keyword evidence="12" id="KW-1185">Reference proteome</keyword>
<feature type="transmembrane region" description="Helical" evidence="9">
    <location>
        <begin position="184"/>
        <end position="203"/>
    </location>
</feature>
<accession>A0A081BHL2</accession>
<dbReference type="PIRSF" id="PIRSF006304">
    <property type="entry name" value="GatC"/>
    <property type="match status" value="1"/>
</dbReference>
<proteinExistence type="predicted"/>
<keyword evidence="7 9" id="KW-1133">Transmembrane helix</keyword>